<evidence type="ECO:0000256" key="5">
    <source>
        <dbReference type="PROSITE-ProRule" id="PRU00146"/>
    </source>
</evidence>
<dbReference type="SMART" id="SM00249">
    <property type="entry name" value="PHD"/>
    <property type="match status" value="1"/>
</dbReference>
<keyword evidence="1" id="KW-0479">Metal-binding</keyword>
<dbReference type="Pfam" id="PF20826">
    <property type="entry name" value="PHD_5"/>
    <property type="match status" value="1"/>
</dbReference>
<feature type="region of interest" description="Disordered" evidence="6">
    <location>
        <begin position="685"/>
        <end position="734"/>
    </location>
</feature>
<dbReference type="EMBL" id="KV425632">
    <property type="protein sequence ID" value="KZT19819.1"/>
    <property type="molecule type" value="Genomic_DNA"/>
</dbReference>
<evidence type="ECO:0000256" key="6">
    <source>
        <dbReference type="SAM" id="MobiDB-lite"/>
    </source>
</evidence>
<feature type="compositionally biased region" description="Basic and acidic residues" evidence="6">
    <location>
        <begin position="1184"/>
        <end position="1194"/>
    </location>
</feature>
<dbReference type="Gene3D" id="2.170.270.10">
    <property type="entry name" value="SET domain"/>
    <property type="match status" value="1"/>
</dbReference>
<dbReference type="SUPFAM" id="SSF82199">
    <property type="entry name" value="SET domain"/>
    <property type="match status" value="1"/>
</dbReference>
<dbReference type="SMART" id="SM00317">
    <property type="entry name" value="SET"/>
    <property type="match status" value="1"/>
</dbReference>
<feature type="region of interest" description="Disordered" evidence="6">
    <location>
        <begin position="1051"/>
        <end position="1318"/>
    </location>
</feature>
<evidence type="ECO:0000256" key="2">
    <source>
        <dbReference type="ARBA" id="ARBA00022771"/>
    </source>
</evidence>
<feature type="compositionally biased region" description="Basic and acidic residues" evidence="6">
    <location>
        <begin position="1084"/>
        <end position="1095"/>
    </location>
</feature>
<dbReference type="GO" id="GO:0008270">
    <property type="term" value="F:zinc ion binding"/>
    <property type="evidence" value="ECO:0007669"/>
    <property type="project" value="UniProtKB-KW"/>
</dbReference>
<feature type="compositionally biased region" description="Polar residues" evidence="6">
    <location>
        <begin position="1404"/>
        <end position="1426"/>
    </location>
</feature>
<feature type="compositionally biased region" description="Basic residues" evidence="6">
    <location>
        <begin position="124"/>
        <end position="133"/>
    </location>
</feature>
<feature type="domain" description="PHD-type" evidence="7">
    <location>
        <begin position="43"/>
        <end position="91"/>
    </location>
</feature>
<evidence type="ECO:0000256" key="3">
    <source>
        <dbReference type="ARBA" id="ARBA00022833"/>
    </source>
</evidence>
<feature type="compositionally biased region" description="Low complexity" evidence="6">
    <location>
        <begin position="828"/>
        <end position="839"/>
    </location>
</feature>
<dbReference type="InterPro" id="IPR011011">
    <property type="entry name" value="Znf_FYVE_PHD"/>
</dbReference>
<keyword evidence="4" id="KW-0156">Chromatin regulator</keyword>
<protein>
    <recommendedName>
        <fullName evidence="7">PHD-type domain-containing protein</fullName>
    </recommendedName>
</protein>
<organism evidence="8 9">
    <name type="scientific">Neolentinus lepideus HHB14362 ss-1</name>
    <dbReference type="NCBI Taxonomy" id="1314782"/>
    <lineage>
        <taxon>Eukaryota</taxon>
        <taxon>Fungi</taxon>
        <taxon>Dikarya</taxon>
        <taxon>Basidiomycota</taxon>
        <taxon>Agaricomycotina</taxon>
        <taxon>Agaricomycetes</taxon>
        <taxon>Gloeophyllales</taxon>
        <taxon>Gloeophyllaceae</taxon>
        <taxon>Neolentinus</taxon>
    </lineage>
</organism>
<dbReference type="STRING" id="1314782.A0A165NLQ2"/>
<dbReference type="GO" id="GO:0070210">
    <property type="term" value="C:Rpd3L-Expanded complex"/>
    <property type="evidence" value="ECO:0007669"/>
    <property type="project" value="TreeGrafter"/>
</dbReference>
<feature type="compositionally biased region" description="Low complexity" evidence="6">
    <location>
        <begin position="1134"/>
        <end position="1152"/>
    </location>
</feature>
<dbReference type="SUPFAM" id="SSF57903">
    <property type="entry name" value="FYVE/PHD zinc finger"/>
    <property type="match status" value="1"/>
</dbReference>
<dbReference type="Pfam" id="PF00856">
    <property type="entry name" value="SET"/>
    <property type="match status" value="1"/>
</dbReference>
<feature type="region of interest" description="Disordered" evidence="6">
    <location>
        <begin position="563"/>
        <end position="644"/>
    </location>
</feature>
<feature type="compositionally biased region" description="Polar residues" evidence="6">
    <location>
        <begin position="1111"/>
        <end position="1132"/>
    </location>
</feature>
<dbReference type="GO" id="GO:0006325">
    <property type="term" value="P:chromatin organization"/>
    <property type="evidence" value="ECO:0007669"/>
    <property type="project" value="UniProtKB-KW"/>
</dbReference>
<feature type="compositionally biased region" description="Basic and acidic residues" evidence="6">
    <location>
        <begin position="685"/>
        <end position="724"/>
    </location>
</feature>
<keyword evidence="2 5" id="KW-0863">Zinc-finger</keyword>
<feature type="compositionally biased region" description="Polar residues" evidence="6">
    <location>
        <begin position="1074"/>
        <end position="1083"/>
    </location>
</feature>
<feature type="compositionally biased region" description="Basic and acidic residues" evidence="6">
    <location>
        <begin position="1538"/>
        <end position="1549"/>
    </location>
</feature>
<dbReference type="GO" id="GO:0034967">
    <property type="term" value="C:Set3 complex"/>
    <property type="evidence" value="ECO:0007669"/>
    <property type="project" value="TreeGrafter"/>
</dbReference>
<sequence>MHSPTTDGLVGSASPSSPTIPFKRKHPDLSLSNGPGGDAASDSISCICGYSYDDGFSIACDKCSRWCHAACFDIAPGQVPEEWQCWVCYPRYVDREKAARLQKSRLRVAKGEHYHATQNAHPRVSTRGRRRRLSTVPPPAQTEDELVDIDGTPWQTTYVQIDKDIVPHPSTRHRLCRQAQHWRGITALSSDSPISPMFLPDAPDSLPTAIRQLPPSAAFHPHVAPCTNPYVRAPSYAMHTTEPVPSSSLITHYKSSVIPSSTYLADPLNAYAHLSLPKPFVHLFGPPLDVALDSRITGNESRFVRNGCRPNAVLRPMVCGKGEGNEGVQFGVFALRDLKADEEVVLGWEWDDGSVVHKLPALIKYPESLSSHHVEHIRHQLITLLHAVSSTFPNCACGAKSRTCAFNRMAEFVDGVSPAPHSPYTHSPNSTRHTFLHQTRHSSISTRHPSYGTDEAMNEEDDLGPLIGTERGFRTRERLPGSSGMGGVEMVPPTPVYSRTRGLNGFDRKGKGRAMDVDVEAEYVPSTERDRVSKGRATDWNWSGKGREVDMEVSWDRYDQRATLGIRPPSSHPSYSSSVPSRYPTRHSNSPSLPSRAHLPGPGPGPGFRYSYNDAPRPMYTGGVNGQSGEGEGEVDMAEVREESMPPKLRKRWMRAVVERHREMYSDRNGDADSGMAGVREVRVVDTRGARRTDGRKEDRREGNVEDRMDVDAEHGSGEGRERLPPPPPPIPLVSTVEMHIDERPASSPIDVHDSPTSPIHVDDSPASPVNPVDNSPASLSVNVEDSSIDAQPTRRRRRFPPVLLSPPSSPSVHIDNPPSPPSPDSLPPSIHIHESSSSFNTHRSPPLPVSPSSHASRRSPSIQPSTHIEHVTVPPSPSTYASPDSPSPAMSPFSPTPPPLPSIQIDRSTLSTPCDAHHSSPPPLHNLSSVPTLETRTFPVQFEARPSHSLLPPFHINVDNSWPSSNSDSNKSRALSINVNNPASLSTDIHPSPSAAFANLSLRSPAPGAMSLNRPVVPRFLHDFRQWGGEQRSIDAESALEQLPMDQKAGREYGWNSSPPGEQEDYGALEVKPSTQIPSESSTNEKGKGREIDVNQKGCAGPEVRAPRAPTSSSNPLWLPSHQSEPTSAVSNAPPIQTPAASASPSSTETPAPAPEDHAPALAPPLPKARLTLQEFALRKKKQREEAAKREAEVLPGTKEASTYPASNAKDLSPSNPPTAPGPAAGIPLCDSTEGEPKISLGKDAPAASHSIDELPVWSLKRTSSSVSTPGDRLPSVTSAEGAISPDVAKDGSDSSSTSHMPSRGSWGGPPIPVSAPAKELLSGDRYVGRIVTQDAVLANSQKRSPSEKCASPSVTVGEPGEIDEAPITGVMKKSAVGEPATAASREPTSGRSWHPSPVEGTKTVSEISTHQGLQRSSTRDSSWNPPRGPSGLSGANTIPVPALRAYGQRGRQEPQLTASSSSHDHGEDRQTHAEASHSEHKYDVYHAHTRLPPTQPRSRDRYYFNGVGQTSRPVPSGPRALRQAGAYLGTTGQSRPAHENLRLPNERRGRKPYPF</sequence>
<feature type="compositionally biased region" description="Low complexity" evidence="6">
    <location>
        <begin position="883"/>
        <end position="894"/>
    </location>
</feature>
<feature type="compositionally biased region" description="Low complexity" evidence="6">
    <location>
        <begin position="567"/>
        <end position="583"/>
    </location>
</feature>
<gene>
    <name evidence="8" type="ORF">NEOLEDRAFT_1245609</name>
</gene>
<proteinExistence type="predicted"/>
<dbReference type="InterPro" id="IPR046341">
    <property type="entry name" value="SET_dom_sf"/>
</dbReference>
<keyword evidence="3" id="KW-0862">Zinc</keyword>
<reference evidence="8 9" key="1">
    <citation type="journal article" date="2016" name="Mol. Biol. Evol.">
        <title>Comparative Genomics of Early-Diverging Mushroom-Forming Fungi Provides Insights into the Origins of Lignocellulose Decay Capabilities.</title>
        <authorList>
            <person name="Nagy L.G."/>
            <person name="Riley R."/>
            <person name="Tritt A."/>
            <person name="Adam C."/>
            <person name="Daum C."/>
            <person name="Floudas D."/>
            <person name="Sun H."/>
            <person name="Yadav J.S."/>
            <person name="Pangilinan J."/>
            <person name="Larsson K.H."/>
            <person name="Matsuura K."/>
            <person name="Barry K."/>
            <person name="Labutti K."/>
            <person name="Kuo R."/>
            <person name="Ohm R.A."/>
            <person name="Bhattacharya S.S."/>
            <person name="Shirouzu T."/>
            <person name="Yoshinaga Y."/>
            <person name="Martin F.M."/>
            <person name="Grigoriev I.V."/>
            <person name="Hibbett D.S."/>
        </authorList>
    </citation>
    <scope>NUCLEOTIDE SEQUENCE [LARGE SCALE GENOMIC DNA]</scope>
    <source>
        <strain evidence="8 9">HHB14362 ss-1</strain>
    </source>
</reference>
<feature type="compositionally biased region" description="Basic and acidic residues" evidence="6">
    <location>
        <begin position="1464"/>
        <end position="1488"/>
    </location>
</feature>
<feature type="region of interest" description="Disordered" evidence="6">
    <location>
        <begin position="746"/>
        <end position="930"/>
    </location>
</feature>
<dbReference type="PANTHER" id="PTHR46462">
    <property type="entry name" value="UPSET, ISOFORM A"/>
    <property type="match status" value="1"/>
</dbReference>
<dbReference type="InterPro" id="IPR019787">
    <property type="entry name" value="Znf_PHD-finger"/>
</dbReference>
<feature type="region of interest" description="Disordered" evidence="6">
    <location>
        <begin position="1339"/>
        <end position="1557"/>
    </location>
</feature>
<evidence type="ECO:0000313" key="9">
    <source>
        <dbReference type="Proteomes" id="UP000076761"/>
    </source>
</evidence>
<dbReference type="OrthoDB" id="79252at2759"/>
<dbReference type="InterPro" id="IPR001965">
    <property type="entry name" value="Znf_PHD"/>
</dbReference>
<dbReference type="InParanoid" id="A0A165NLQ2"/>
<dbReference type="Gene3D" id="3.30.40.10">
    <property type="entry name" value="Zinc/RING finger domain, C3HC4 (zinc finger)"/>
    <property type="match status" value="1"/>
</dbReference>
<evidence type="ECO:0000259" key="7">
    <source>
        <dbReference type="PROSITE" id="PS50016"/>
    </source>
</evidence>
<dbReference type="PROSITE" id="PS50016">
    <property type="entry name" value="ZF_PHD_2"/>
    <property type="match status" value="1"/>
</dbReference>
<dbReference type="PANTHER" id="PTHR46462:SF3">
    <property type="entry name" value="UPSET, ISOFORM A"/>
    <property type="match status" value="1"/>
</dbReference>
<feature type="compositionally biased region" description="Pro residues" evidence="6">
    <location>
        <begin position="818"/>
        <end position="827"/>
    </location>
</feature>
<name>A0A165NLQ2_9AGAM</name>
<keyword evidence="9" id="KW-1185">Reference proteome</keyword>
<feature type="region of interest" description="Disordered" evidence="6">
    <location>
        <begin position="1"/>
        <end position="36"/>
    </location>
</feature>
<dbReference type="InterPro" id="IPR013083">
    <property type="entry name" value="Znf_RING/FYVE/PHD"/>
</dbReference>
<feature type="compositionally biased region" description="Low complexity" evidence="6">
    <location>
        <begin position="851"/>
        <end position="862"/>
    </location>
</feature>
<evidence type="ECO:0000313" key="8">
    <source>
        <dbReference type="EMBL" id="KZT19819.1"/>
    </source>
</evidence>
<accession>A0A165NLQ2</accession>
<dbReference type="GO" id="GO:0006355">
    <property type="term" value="P:regulation of DNA-templated transcription"/>
    <property type="evidence" value="ECO:0007669"/>
    <property type="project" value="TreeGrafter"/>
</dbReference>
<evidence type="ECO:0000256" key="4">
    <source>
        <dbReference type="ARBA" id="ARBA00022853"/>
    </source>
</evidence>
<feature type="region of interest" description="Disordered" evidence="6">
    <location>
        <begin position="437"/>
        <end position="509"/>
    </location>
</feature>
<evidence type="ECO:0000256" key="1">
    <source>
        <dbReference type="ARBA" id="ARBA00022723"/>
    </source>
</evidence>
<dbReference type="Proteomes" id="UP000076761">
    <property type="component" value="Unassembled WGS sequence"/>
</dbReference>
<feature type="compositionally biased region" description="Polar residues" evidence="6">
    <location>
        <begin position="773"/>
        <end position="791"/>
    </location>
</feature>
<dbReference type="InterPro" id="IPR001214">
    <property type="entry name" value="SET_dom"/>
</dbReference>
<feature type="region of interest" description="Disordered" evidence="6">
    <location>
        <begin position="117"/>
        <end position="143"/>
    </location>
</feature>